<sequence length="123" mass="14170">MSDLPAPINNKKELIKWISLYEGNRKNKSNSLSNSEKKAMNQKELKSLPFFQKTPQLDIDPGFLAEFRGIKKLVNQGISVERAICLLKFEKGSLLFDQLSIESQELFIGFMEKEWENSENENS</sequence>
<comment type="caution">
    <text evidence="1">The sequence shown here is derived from an EMBL/GenBank/DDBJ whole genome shotgun (WGS) entry which is preliminary data.</text>
</comment>
<reference evidence="1 2" key="1">
    <citation type="journal article" date="2016" name="Sci. Rep.">
        <title>Metabolic traits of an uncultured archaeal lineage -MSBL1- from brine pools of the Red Sea.</title>
        <authorList>
            <person name="Mwirichia R."/>
            <person name="Alam I."/>
            <person name="Rashid M."/>
            <person name="Vinu M."/>
            <person name="Ba-Alawi W."/>
            <person name="Anthony Kamau A."/>
            <person name="Kamanda Ngugi D."/>
            <person name="Goker M."/>
            <person name="Klenk H.P."/>
            <person name="Bajic V."/>
            <person name="Stingl U."/>
        </authorList>
    </citation>
    <scope>NUCLEOTIDE SEQUENCE [LARGE SCALE GENOMIC DNA]</scope>
    <source>
        <strain evidence="1">SCGC-AAA382A20</strain>
    </source>
</reference>
<dbReference type="EMBL" id="LHYE01000055">
    <property type="protein sequence ID" value="KXB06157.1"/>
    <property type="molecule type" value="Genomic_DNA"/>
</dbReference>
<accession>A0A133VIA0</accession>
<dbReference type="AlphaFoldDB" id="A0A133VIA0"/>
<keyword evidence="2" id="KW-1185">Reference proteome</keyword>
<gene>
    <name evidence="1" type="ORF">AKJ51_04105</name>
</gene>
<proteinExistence type="predicted"/>
<organism evidence="1 2">
    <name type="scientific">candidate division MSBL1 archaeon SCGC-AAA382A20</name>
    <dbReference type="NCBI Taxonomy" id="1698280"/>
    <lineage>
        <taxon>Archaea</taxon>
        <taxon>Methanobacteriati</taxon>
        <taxon>Methanobacteriota</taxon>
        <taxon>candidate division MSBL1</taxon>
    </lineage>
</organism>
<protein>
    <submittedName>
        <fullName evidence="1">Uncharacterized protein</fullName>
    </submittedName>
</protein>
<dbReference type="Proteomes" id="UP000070263">
    <property type="component" value="Unassembled WGS sequence"/>
</dbReference>
<evidence type="ECO:0000313" key="1">
    <source>
        <dbReference type="EMBL" id="KXB06157.1"/>
    </source>
</evidence>
<name>A0A133VIA0_9EURY</name>
<evidence type="ECO:0000313" key="2">
    <source>
        <dbReference type="Proteomes" id="UP000070263"/>
    </source>
</evidence>